<dbReference type="GO" id="GO:0005634">
    <property type="term" value="C:nucleus"/>
    <property type="evidence" value="ECO:0007669"/>
    <property type="project" value="TreeGrafter"/>
</dbReference>
<keyword evidence="8" id="KW-0539">Nucleus</keyword>
<dbReference type="Gene3D" id="1.10.510.10">
    <property type="entry name" value="Transferase(Phosphotransferase) domain 1"/>
    <property type="match status" value="2"/>
</dbReference>
<dbReference type="PANTHER" id="PTHR24056">
    <property type="entry name" value="CELL DIVISION PROTEIN KINASE"/>
    <property type="match status" value="1"/>
</dbReference>
<evidence type="ECO:0000256" key="8">
    <source>
        <dbReference type="ARBA" id="ARBA00023242"/>
    </source>
</evidence>
<dbReference type="PANTHER" id="PTHR24056:SF233">
    <property type="entry name" value="CYCLIN-DEPENDENT KINASE 9"/>
    <property type="match status" value="1"/>
</dbReference>
<feature type="region of interest" description="Disordered" evidence="10">
    <location>
        <begin position="561"/>
        <end position="592"/>
    </location>
</feature>
<evidence type="ECO:0000256" key="6">
    <source>
        <dbReference type="ARBA" id="ARBA00022777"/>
    </source>
</evidence>
<feature type="region of interest" description="Disordered" evidence="10">
    <location>
        <begin position="936"/>
        <end position="966"/>
    </location>
</feature>
<feature type="compositionally biased region" description="Low complexity" evidence="10">
    <location>
        <begin position="942"/>
        <end position="966"/>
    </location>
</feature>
<feature type="compositionally biased region" description="Basic and acidic residues" evidence="10">
    <location>
        <begin position="25"/>
        <end position="50"/>
    </location>
</feature>
<comment type="similarity">
    <text evidence="2">Belongs to the protein kinase superfamily. CMGC Ser/Thr protein kinase family. CDC2/CDKX subfamily.</text>
</comment>
<dbReference type="PROSITE" id="PS00108">
    <property type="entry name" value="PROTEIN_KINASE_ST"/>
    <property type="match status" value="1"/>
</dbReference>
<dbReference type="PROSITE" id="PS00107">
    <property type="entry name" value="PROTEIN_KINASE_ATP"/>
    <property type="match status" value="2"/>
</dbReference>
<feature type="binding site" evidence="9">
    <location>
        <position position="165"/>
    </location>
    <ligand>
        <name>ATP</name>
        <dbReference type="ChEBI" id="CHEBI:30616"/>
    </ligand>
</feature>
<dbReference type="InterPro" id="IPR050108">
    <property type="entry name" value="CDK"/>
</dbReference>
<dbReference type="Pfam" id="PF00069">
    <property type="entry name" value="Pkinase"/>
    <property type="match status" value="2"/>
</dbReference>
<dbReference type="InterPro" id="IPR011009">
    <property type="entry name" value="Kinase-like_dom_sf"/>
</dbReference>
<sequence length="966" mass="110937">MSQNLDSSRKPRSAHDKPAKKRTSREKESSNLESSLRDENPKEVGEENPRRKALKDKKKGEDAEKRDLSKYDKYDSPSKTKKKKGNDEERKSKKMKDGRGRHQKKDGNHKKNEKGFQLDKNERLLPGMQIVVQFFQVSVLGQLGSGGFGDVYLVKDIAGNKYALKTEYNMKGLSSRMPKEVKAYDKIMKCRRKKKDETKHLVSMYGSGSIGDMKFFVMTPVGESVEQLIVQYEVGWPTILRLVTQMFDSIVELHKVGYVHRDIKPGNFSVGLPPNHRCIYLLDLGLTADNVDDINTLPKLSRYEFIGTLMYASRTCHQQKPQTARDDLESWLYTVLDIFSPNDVPWATEKDRIKVYDIKEKFFEDPNKYINGPSQFVDIANVIKDLAPCELPNYSKIRNLLEDAGKDINVNVDDNTIPFDWKMMKHILKEQQRVPMKPNQLFVESLDGTDKGRCIGHSKKTDQCEKVGDRHWSKRYWERGDVDTNKEWKSRPDCSIQTAWIERSVHISPERARGLLRGHCIATVANPCEGERLLLRWVECCAIVPKHGVYFYCPGQGTKMPPKNADDGEQQDMPRVPEQQQRADQNSPPPSAELLAEADRQRVTPELLTYMAEFNFPYMANIDKYERIAKIGQGSFGEVFKARCRKTSQLVAMKKILMESEKEGVLKHENILEFIEVCREKKAEEEHRYAFYLIFTFCDHDLAGLLHNKVDISLEYKKTMLKHLFTGLSVLHGKNIMHRDMKPVNILLGSDGYLKLGDLGMARPLLEKTPELPDACYTNSVVTLWYRPPELLLGEVKYGPEIDMWSAGCIMAQFWTIKPIMQGDTEQEQLYKITFLCGSITPTAWPDREKLPGWGERPKMNENLSRKLHDELAKSVSDEQGLDLIEKLLVLDPKNRLDANKALTHPFFYTKPLPNDNVKELLDKLPENMFTMTNLPKCSDVSQAQQQEEQSQPEAQSEGQSQRPVL</sequence>
<dbReference type="GO" id="GO:0004674">
    <property type="term" value="F:protein serine/threonine kinase activity"/>
    <property type="evidence" value="ECO:0007669"/>
    <property type="project" value="UniProtKB-KW"/>
</dbReference>
<evidence type="ECO:0000256" key="1">
    <source>
        <dbReference type="ARBA" id="ARBA00004123"/>
    </source>
</evidence>
<keyword evidence="12" id="KW-1185">Reference proteome</keyword>
<dbReference type="SUPFAM" id="SSF56112">
    <property type="entry name" value="Protein kinase-like (PK-like)"/>
    <property type="match status" value="2"/>
</dbReference>
<evidence type="ECO:0000256" key="4">
    <source>
        <dbReference type="ARBA" id="ARBA00022679"/>
    </source>
</evidence>
<evidence type="ECO:0000313" key="13">
    <source>
        <dbReference type="WBParaSite" id="L893_g12964.t1"/>
    </source>
</evidence>
<feature type="compositionally biased region" description="Basic and acidic residues" evidence="10">
    <location>
        <begin position="58"/>
        <end position="78"/>
    </location>
</feature>
<dbReference type="Proteomes" id="UP000095287">
    <property type="component" value="Unplaced"/>
</dbReference>
<evidence type="ECO:0000313" key="12">
    <source>
        <dbReference type="Proteomes" id="UP000095287"/>
    </source>
</evidence>
<dbReference type="SMART" id="SM00220">
    <property type="entry name" value="S_TKc"/>
    <property type="match status" value="1"/>
</dbReference>
<keyword evidence="4" id="KW-0808">Transferase</keyword>
<evidence type="ECO:0000256" key="2">
    <source>
        <dbReference type="ARBA" id="ARBA00006485"/>
    </source>
</evidence>
<dbReference type="PROSITE" id="PS50011">
    <property type="entry name" value="PROTEIN_KINASE_DOM"/>
    <property type="match status" value="2"/>
</dbReference>
<evidence type="ECO:0000259" key="11">
    <source>
        <dbReference type="PROSITE" id="PS50011"/>
    </source>
</evidence>
<dbReference type="InterPro" id="IPR008271">
    <property type="entry name" value="Ser/Thr_kinase_AS"/>
</dbReference>
<feature type="compositionally biased region" description="Basic and acidic residues" evidence="10">
    <location>
        <begin position="85"/>
        <end position="118"/>
    </location>
</feature>
<dbReference type="FunFam" id="1.10.510.10:FF:000203">
    <property type="entry name" value="Cyclin-dependent kinase 9"/>
    <property type="match status" value="1"/>
</dbReference>
<name>A0A1I7Y5Z3_9BILA</name>
<dbReference type="GO" id="GO:0005524">
    <property type="term" value="F:ATP binding"/>
    <property type="evidence" value="ECO:0007669"/>
    <property type="project" value="UniProtKB-UniRule"/>
</dbReference>
<dbReference type="AlphaFoldDB" id="A0A1I7Y5Z3"/>
<reference evidence="13" key="1">
    <citation type="submission" date="2016-11" db="UniProtKB">
        <authorList>
            <consortium name="WormBaseParasite"/>
        </authorList>
    </citation>
    <scope>IDENTIFICATION</scope>
</reference>
<feature type="domain" description="Protein kinase" evidence="11">
    <location>
        <begin position="625"/>
        <end position="908"/>
    </location>
</feature>
<accession>A0A1I7Y5Z3</accession>
<evidence type="ECO:0000256" key="9">
    <source>
        <dbReference type="PROSITE-ProRule" id="PRU10141"/>
    </source>
</evidence>
<feature type="compositionally biased region" description="Basic and acidic residues" evidence="10">
    <location>
        <begin position="7"/>
        <end position="17"/>
    </location>
</feature>
<feature type="region of interest" description="Disordered" evidence="10">
    <location>
        <begin position="1"/>
        <end position="118"/>
    </location>
</feature>
<dbReference type="InterPro" id="IPR000719">
    <property type="entry name" value="Prot_kinase_dom"/>
</dbReference>
<keyword evidence="7 9" id="KW-0067">ATP-binding</keyword>
<keyword evidence="3" id="KW-0723">Serine/threonine-protein kinase</keyword>
<evidence type="ECO:0000256" key="7">
    <source>
        <dbReference type="ARBA" id="ARBA00022840"/>
    </source>
</evidence>
<protein>
    <submittedName>
        <fullName evidence="13">Protein kinase domain-containing protein</fullName>
    </submittedName>
</protein>
<evidence type="ECO:0000256" key="3">
    <source>
        <dbReference type="ARBA" id="ARBA00022527"/>
    </source>
</evidence>
<feature type="domain" description="Protein kinase" evidence="11">
    <location>
        <begin position="137"/>
        <end position="401"/>
    </location>
</feature>
<dbReference type="WBParaSite" id="L893_g12964.t1">
    <property type="protein sequence ID" value="L893_g12964.t1"/>
    <property type="gene ID" value="L893_g12964"/>
</dbReference>
<evidence type="ECO:0000256" key="5">
    <source>
        <dbReference type="ARBA" id="ARBA00022741"/>
    </source>
</evidence>
<dbReference type="InterPro" id="IPR017441">
    <property type="entry name" value="Protein_kinase_ATP_BS"/>
</dbReference>
<organism evidence="12 13">
    <name type="scientific">Steinernema glaseri</name>
    <dbReference type="NCBI Taxonomy" id="37863"/>
    <lineage>
        <taxon>Eukaryota</taxon>
        <taxon>Metazoa</taxon>
        <taxon>Ecdysozoa</taxon>
        <taxon>Nematoda</taxon>
        <taxon>Chromadorea</taxon>
        <taxon>Rhabditida</taxon>
        <taxon>Tylenchina</taxon>
        <taxon>Panagrolaimomorpha</taxon>
        <taxon>Strongyloidoidea</taxon>
        <taxon>Steinernematidae</taxon>
        <taxon>Steinernema</taxon>
    </lineage>
</organism>
<dbReference type="Gene3D" id="3.30.200.20">
    <property type="entry name" value="Phosphorylase Kinase, domain 1"/>
    <property type="match status" value="1"/>
</dbReference>
<comment type="subcellular location">
    <subcellularLocation>
        <location evidence="1">Nucleus</location>
    </subcellularLocation>
</comment>
<evidence type="ECO:0000256" key="10">
    <source>
        <dbReference type="SAM" id="MobiDB-lite"/>
    </source>
</evidence>
<keyword evidence="6" id="KW-0418">Kinase</keyword>
<proteinExistence type="inferred from homology"/>
<keyword evidence="5 9" id="KW-0547">Nucleotide-binding</keyword>
<feature type="binding site" evidence="9">
    <location>
        <position position="654"/>
    </location>
    <ligand>
        <name>ATP</name>
        <dbReference type="ChEBI" id="CHEBI:30616"/>
    </ligand>
</feature>